<sequence>MQEEDQLSLLDPDAFDYMEETEDTQERWFALQDLRASLSFFEAFQNNASPLPPRLHRAILGMFRAVYFMPLRRLLHANFEQLAYDADEYRNVHGQPPHSSPLRNEIARQLALFDSVQPAAE</sequence>
<reference evidence="1 2" key="1">
    <citation type="submission" date="2019-02" db="EMBL/GenBank/DDBJ databases">
        <title>Bacterial novel species isolated from soil.</title>
        <authorList>
            <person name="Jung H.-Y."/>
        </authorList>
    </citation>
    <scope>NUCLEOTIDE SEQUENCE [LARGE SCALE GENOMIC DNA]</scope>
    <source>
        <strain evidence="1 2">1-3-3-3</strain>
    </source>
</reference>
<protein>
    <submittedName>
        <fullName evidence="1">Uncharacterized protein</fullName>
    </submittedName>
</protein>
<dbReference type="OrthoDB" id="6678638at2"/>
<accession>A0A4Q5LDT6</accession>
<dbReference type="RefSeq" id="WP_129920197.1">
    <property type="nucleotide sequence ID" value="NZ_SEWE01000008.1"/>
</dbReference>
<gene>
    <name evidence="1" type="ORF">EWM57_05785</name>
</gene>
<keyword evidence="2" id="KW-1185">Reference proteome</keyword>
<dbReference type="EMBL" id="SEWE01000008">
    <property type="protein sequence ID" value="RYU81893.1"/>
    <property type="molecule type" value="Genomic_DNA"/>
</dbReference>
<dbReference type="Proteomes" id="UP000294155">
    <property type="component" value="Unassembled WGS sequence"/>
</dbReference>
<proteinExistence type="predicted"/>
<evidence type="ECO:0000313" key="2">
    <source>
        <dbReference type="Proteomes" id="UP000294155"/>
    </source>
</evidence>
<dbReference type="AlphaFoldDB" id="A0A4Q5LDT6"/>
<comment type="caution">
    <text evidence="1">The sequence shown here is derived from an EMBL/GenBank/DDBJ whole genome shotgun (WGS) entry which is preliminary data.</text>
</comment>
<name>A0A4Q5LDT6_9BACT</name>
<evidence type="ECO:0000313" key="1">
    <source>
        <dbReference type="EMBL" id="RYU81893.1"/>
    </source>
</evidence>
<organism evidence="1 2">
    <name type="scientific">Hymenobacter persicinus</name>
    <dbReference type="NCBI Taxonomy" id="2025506"/>
    <lineage>
        <taxon>Bacteria</taxon>
        <taxon>Pseudomonadati</taxon>
        <taxon>Bacteroidota</taxon>
        <taxon>Cytophagia</taxon>
        <taxon>Cytophagales</taxon>
        <taxon>Hymenobacteraceae</taxon>
        <taxon>Hymenobacter</taxon>
    </lineage>
</organism>